<dbReference type="AlphaFoldDB" id="A0A225CZ49"/>
<dbReference type="InterPro" id="IPR018541">
    <property type="entry name" value="Ftsk_gamma"/>
</dbReference>
<dbReference type="Proteomes" id="UP000214646">
    <property type="component" value="Unassembled WGS sequence"/>
</dbReference>
<dbReference type="InterPro" id="IPR050206">
    <property type="entry name" value="FtsK/SpoIIIE/SftA"/>
</dbReference>
<keyword evidence="1" id="KW-0175">Coiled coil</keyword>
<protein>
    <recommendedName>
        <fullName evidence="2">FtsK gamma domain-containing protein</fullName>
    </recommendedName>
</protein>
<sequence length="174" mass="19312">MTKALIGGNSVEQLKSIIARVEKLEEEKAGIAADIRDIFAEAKGNGFDVKAIRSIIKIRKMDASEREEAETVLDTYLHALGMVPEFEAFDEAKEQAVENESADQLAKPDGHYLQAVTLVVLDRNASASYLQRLLKIRYNHAAELIERMEREGIVGPANHLGKREVLRKPEGEAA</sequence>
<evidence type="ECO:0000313" key="4">
    <source>
        <dbReference type="Proteomes" id="UP000214646"/>
    </source>
</evidence>
<dbReference type="Pfam" id="PF09397">
    <property type="entry name" value="FtsK_gamma"/>
    <property type="match status" value="1"/>
</dbReference>
<proteinExistence type="inferred from homology"/>
<gene>
    <name evidence="3" type="ORF">FRUB_10621</name>
</gene>
<feature type="domain" description="FtsK gamma" evidence="2">
    <location>
        <begin position="105"/>
        <end position="170"/>
    </location>
</feature>
<dbReference type="EMBL" id="NIDE01000020">
    <property type="protein sequence ID" value="OWK34650.1"/>
    <property type="molecule type" value="Genomic_DNA"/>
</dbReference>
<accession>A0A225CZ49</accession>
<dbReference type="Pfam" id="PF10073">
    <property type="entry name" value="GapR_DNA-bd"/>
    <property type="match status" value="1"/>
</dbReference>
<dbReference type="OrthoDB" id="982032at2"/>
<evidence type="ECO:0000259" key="2">
    <source>
        <dbReference type="SMART" id="SM00843"/>
    </source>
</evidence>
<dbReference type="GO" id="GO:0003677">
    <property type="term" value="F:DNA binding"/>
    <property type="evidence" value="ECO:0007669"/>
    <property type="project" value="InterPro"/>
</dbReference>
<evidence type="ECO:0000256" key="1">
    <source>
        <dbReference type="SAM" id="Coils"/>
    </source>
</evidence>
<evidence type="ECO:0000313" key="3">
    <source>
        <dbReference type="EMBL" id="OWK34650.1"/>
    </source>
</evidence>
<keyword evidence="4" id="KW-1185">Reference proteome</keyword>
<reference evidence="4" key="1">
    <citation type="submission" date="2017-06" db="EMBL/GenBank/DDBJ databases">
        <title>Genome analysis of Fimbriiglobus ruber SP5, the first member of the order Planctomycetales with confirmed chitinolytic capability.</title>
        <authorList>
            <person name="Ravin N.V."/>
            <person name="Rakitin A.L."/>
            <person name="Ivanova A.A."/>
            <person name="Beletsky A.V."/>
            <person name="Kulichevskaya I.S."/>
            <person name="Mardanov A.V."/>
            <person name="Dedysh S.N."/>
        </authorList>
    </citation>
    <scope>NUCLEOTIDE SEQUENCE [LARGE SCALE GENOMIC DNA]</scope>
    <source>
        <strain evidence="4">SP5</strain>
    </source>
</reference>
<comment type="caution">
    <text evidence="3">The sequence shown here is derived from an EMBL/GenBank/DDBJ whole genome shotgun (WGS) entry which is preliminary data.</text>
</comment>
<dbReference type="InterPro" id="IPR046367">
    <property type="entry name" value="GapR-like_DNA-bd"/>
</dbReference>
<dbReference type="HAMAP" id="MF_00797">
    <property type="entry name" value="UPF0335"/>
    <property type="match status" value="1"/>
</dbReference>
<dbReference type="InterPro" id="IPR036388">
    <property type="entry name" value="WH-like_DNA-bd_sf"/>
</dbReference>
<dbReference type="NCBIfam" id="NF010247">
    <property type="entry name" value="PRK13694.1"/>
    <property type="match status" value="1"/>
</dbReference>
<dbReference type="InterPro" id="IPR018753">
    <property type="entry name" value="GapR-like"/>
</dbReference>
<organism evidence="3 4">
    <name type="scientific">Fimbriiglobus ruber</name>
    <dbReference type="NCBI Taxonomy" id="1908690"/>
    <lineage>
        <taxon>Bacteria</taxon>
        <taxon>Pseudomonadati</taxon>
        <taxon>Planctomycetota</taxon>
        <taxon>Planctomycetia</taxon>
        <taxon>Gemmatales</taxon>
        <taxon>Gemmataceae</taxon>
        <taxon>Fimbriiglobus</taxon>
    </lineage>
</organism>
<name>A0A225CZ49_9BACT</name>
<dbReference type="SMART" id="SM00843">
    <property type="entry name" value="Ftsk_gamma"/>
    <property type="match status" value="1"/>
</dbReference>
<feature type="coiled-coil region" evidence="1">
    <location>
        <begin position="14"/>
        <end position="41"/>
    </location>
</feature>
<dbReference type="PANTHER" id="PTHR22683:SF41">
    <property type="entry name" value="DNA TRANSLOCASE FTSK"/>
    <property type="match status" value="1"/>
</dbReference>
<dbReference type="SUPFAM" id="SSF46785">
    <property type="entry name" value="Winged helix' DNA-binding domain"/>
    <property type="match status" value="1"/>
</dbReference>
<dbReference type="PANTHER" id="PTHR22683">
    <property type="entry name" value="SPORULATION PROTEIN RELATED"/>
    <property type="match status" value="1"/>
</dbReference>
<dbReference type="InterPro" id="IPR036390">
    <property type="entry name" value="WH_DNA-bd_sf"/>
</dbReference>
<dbReference type="Gene3D" id="1.10.10.10">
    <property type="entry name" value="Winged helix-like DNA-binding domain superfamily/Winged helix DNA-binding domain"/>
    <property type="match status" value="1"/>
</dbReference>